<evidence type="ECO:0000256" key="12">
    <source>
        <dbReference type="ARBA" id="ARBA00023674"/>
    </source>
</evidence>
<dbReference type="Pfam" id="PF00017">
    <property type="entry name" value="SH2"/>
    <property type="match status" value="2"/>
</dbReference>
<dbReference type="EC" id="3.1.4.11" evidence="2 15"/>
<feature type="domain" description="SH2" evidence="17">
    <location>
        <begin position="601"/>
        <end position="701"/>
    </location>
</feature>
<dbReference type="SUPFAM" id="SSF50729">
    <property type="entry name" value="PH domain-like"/>
    <property type="match status" value="2"/>
</dbReference>
<feature type="domain" description="EF-hand" evidence="21">
    <location>
        <begin position="200"/>
        <end position="235"/>
    </location>
</feature>
<dbReference type="PRINTS" id="PR00401">
    <property type="entry name" value="SH2DOMAIN"/>
</dbReference>
<dbReference type="Gene3D" id="3.30.505.10">
    <property type="entry name" value="SH2 domain"/>
    <property type="match status" value="2"/>
</dbReference>
<keyword evidence="23" id="KW-1185">Reference proteome</keyword>
<name>A0AA35SN15_GEOBA</name>
<evidence type="ECO:0000256" key="6">
    <source>
        <dbReference type="ARBA" id="ARBA00022801"/>
    </source>
</evidence>
<dbReference type="CDD" id="cd13362">
    <property type="entry name" value="PH_PLC_gamma"/>
    <property type="match status" value="1"/>
</dbReference>
<dbReference type="PANTHER" id="PTHR10336:SF159">
    <property type="entry name" value="1-PHOSPHATIDYLINOSITOL 4,5-BISPHOSPHATE PHOSPHODIESTERASE GAMMA"/>
    <property type="match status" value="1"/>
</dbReference>
<dbReference type="FunFam" id="3.30.505.10:FF:000009">
    <property type="entry name" value="1-phosphatidylinositol 4,5-bisphosphate phosphodiesterase gamma"/>
    <property type="match status" value="1"/>
</dbReference>
<evidence type="ECO:0000259" key="21">
    <source>
        <dbReference type="PROSITE" id="PS50222"/>
    </source>
</evidence>
<dbReference type="InterPro" id="IPR011992">
    <property type="entry name" value="EF-hand-dom_pair"/>
</dbReference>
<keyword evidence="3 14" id="KW-0728">SH3 domain</keyword>
<evidence type="ECO:0000259" key="17">
    <source>
        <dbReference type="PROSITE" id="PS50001"/>
    </source>
</evidence>
<dbReference type="InterPro" id="IPR017946">
    <property type="entry name" value="PLC-like_Pdiesterase_TIM-brl"/>
</dbReference>
<keyword evidence="5" id="KW-0677">Repeat</keyword>
<dbReference type="SMART" id="SM00239">
    <property type="entry name" value="C2"/>
    <property type="match status" value="1"/>
</dbReference>
<dbReference type="PROSITE" id="PS50002">
    <property type="entry name" value="SH3"/>
    <property type="match status" value="1"/>
</dbReference>
<gene>
    <name evidence="22" type="ORF">GBAR_LOCUS18542</name>
</gene>
<dbReference type="SMART" id="SM00326">
    <property type="entry name" value="SH3"/>
    <property type="match status" value="1"/>
</dbReference>
<sequence>MSTKSRSAGPGTADMARMAVGSSAEIPQILHALDQGTVMIKFFRKRKVPERRVFCLKTDTFEILQYPMGRGKHTLCEESIDIREIKEVRDGIGSKDFERQPEELRKLDQFCCYVIYYGAEFKLKTLSVAGNLSWREREREREGEKRENEREKEERREKGMSVLVTPYTNKFWALCRDECDAWLKALRHITHPANFSSHIMTQRWLHKEFRLLDTNNSGTINANDLRKFLTKINNRTFLSRFRQVFQDFDYTKSGTIGLEEFVNMYHMLIYVKSVGEKFYPYCLDKTNITFPELLNFLREQQKDKRMEEPGYAATLVRDFIRSSNRVRDTRQPSLTLPEFVCFLFSKRNSVFNEEHSVVYQDMDRPLCHYWMASSHNTYLTGNQYSSESSVEAYGRVLRTGCRCIELDCWDGTDGQPIIYHGHTLTSKIRFIEVIKCIKEHAFATTDYPVILSIEQHCDIPQQRIMARQFKEVFGDMLLVQPIDTSAQSLPSPNQLKKRVIIKHKKLTLDESGAEIVQFTPVPKEEETQDAESLLQDLSNSVKNGLLFMQDPISKQWQKHFFVLVKNGKLMFTEQQEREEIEVEKEDEPEIPSTEMHLKEKWFHGKLSNGRFDAERLLKDYKGENGAFLVRESTTFTGDYSLSFTRDNKYNHCRIHTKSEGGRTKYYLIDQTCFDSIYDLIEYYKMNPLKSPAFEQILGFPVPQQNSHLGKPWFHEKLTRQQSEDMLKRVRMDGAFLIRHSDHRTQGRKNYAISFRAGGKVRHCRIQVEGGQFQIGSASFDSLTELVQYYESNPLYRRMKLKYAINDDVLKSIGEDPDESSIYYHAVYYTLNEEKPERIACRALYDYNAMRADEMSFIKDAIISDVEKHEGGWWRGNHGRKKRKWFPANYVEELEDSSSQSDEQQLGNLQQGSIDLSGILVETHSLPGNHMYLLSIFPRQAQGNDQIGRPALEVAAESLQEILDWQTAIEEVRYKLETQQQEDLKKEQLLDQQQRVKRIAREMSDLVVYCRPVPFLLEGVESGKYYQMSSFVETRIEKIVKNKYQAGMFVAYSGRQMSRVYPKGQRMDSSNYDPLPMWNAGCQMVSLNYQTGDKPMHLNDGKFKQNGRCGYVLMPDCMFNPGFNPMDVSTHTNSRPITLSIQVVAARHLVRPSRGICSPLVEVEVCGIDADWAKFKTVSAKDNGFNPVWNEGCEFEIFNPELALIRFVAQDEDVFGDPNFIGQATFPVTSLRAGFRSVPLRNQLNEELELSGLLIHVEIRSSYGEDEELYTTVRHLKHSITQLTQQMKDATVGGQDEDGRIMDQLSSQLQQERDALRKLTKKDGSLRKRQPNQKVSDRRVGLTD</sequence>
<dbReference type="GO" id="GO:0046488">
    <property type="term" value="P:phosphatidylinositol metabolic process"/>
    <property type="evidence" value="ECO:0007669"/>
    <property type="project" value="TreeGrafter"/>
</dbReference>
<evidence type="ECO:0000259" key="20">
    <source>
        <dbReference type="PROSITE" id="PS50008"/>
    </source>
</evidence>
<accession>A0AA35SN15</accession>
<dbReference type="Gene3D" id="2.30.29.30">
    <property type="entry name" value="Pleckstrin-homology domain (PH domain)/Phosphotyrosine-binding domain (PTB)"/>
    <property type="match status" value="1"/>
</dbReference>
<dbReference type="GO" id="GO:0032587">
    <property type="term" value="C:ruffle membrane"/>
    <property type="evidence" value="ECO:0007669"/>
    <property type="project" value="TreeGrafter"/>
</dbReference>
<dbReference type="PROSITE" id="PS50004">
    <property type="entry name" value="C2"/>
    <property type="match status" value="1"/>
</dbReference>
<dbReference type="PANTHER" id="PTHR10336">
    <property type="entry name" value="PHOSPHOINOSITIDE-SPECIFIC PHOSPHOLIPASE C FAMILY PROTEIN"/>
    <property type="match status" value="1"/>
</dbReference>
<feature type="domain" description="SH2" evidence="17">
    <location>
        <begin position="712"/>
        <end position="804"/>
    </location>
</feature>
<dbReference type="InterPro" id="IPR035023">
    <property type="entry name" value="PLC-gamma_C-SH2"/>
</dbReference>
<dbReference type="InterPro" id="IPR001192">
    <property type="entry name" value="PI-PLC_fam"/>
</dbReference>
<feature type="region of interest" description="Disordered" evidence="16">
    <location>
        <begin position="1317"/>
        <end position="1343"/>
    </location>
</feature>
<dbReference type="InterPro" id="IPR016279">
    <property type="entry name" value="PLC-gamma"/>
</dbReference>
<dbReference type="PROSITE" id="PS50008">
    <property type="entry name" value="PIPLC_Y_DOMAIN"/>
    <property type="match status" value="1"/>
</dbReference>
<evidence type="ECO:0000256" key="7">
    <source>
        <dbReference type="ARBA" id="ARBA00022837"/>
    </source>
</evidence>
<dbReference type="PIRSF" id="PIRSF000952">
    <property type="entry name" value="PLC-gamma"/>
    <property type="match status" value="1"/>
</dbReference>
<dbReference type="InterPro" id="IPR000980">
    <property type="entry name" value="SH2"/>
</dbReference>
<dbReference type="InterPro" id="IPR018247">
    <property type="entry name" value="EF_Hand_1_Ca_BS"/>
</dbReference>
<dbReference type="CDD" id="cd08592">
    <property type="entry name" value="PI-PLCc_gamma"/>
    <property type="match status" value="1"/>
</dbReference>
<keyword evidence="4" id="KW-0597">Phosphoprotein</keyword>
<dbReference type="InterPro" id="IPR000008">
    <property type="entry name" value="C2_dom"/>
</dbReference>
<evidence type="ECO:0000259" key="18">
    <source>
        <dbReference type="PROSITE" id="PS50002"/>
    </source>
</evidence>
<proteinExistence type="predicted"/>
<dbReference type="InterPro" id="IPR000909">
    <property type="entry name" value="PLipase_C_PInositol-sp_X_dom"/>
</dbReference>
<dbReference type="Gene3D" id="3.20.20.190">
    <property type="entry name" value="Phosphatidylinositol (PI) phosphodiesterase"/>
    <property type="match status" value="2"/>
</dbReference>
<dbReference type="PRINTS" id="PR00390">
    <property type="entry name" value="PHPHLIPASEC"/>
</dbReference>
<evidence type="ECO:0000256" key="10">
    <source>
        <dbReference type="ARBA" id="ARBA00023098"/>
    </source>
</evidence>
<evidence type="ECO:0000256" key="1">
    <source>
        <dbReference type="ARBA" id="ARBA00001913"/>
    </source>
</evidence>
<feature type="domain" description="PI-PLC Y-box" evidence="20">
    <location>
        <begin position="1002"/>
        <end position="1117"/>
    </location>
</feature>
<evidence type="ECO:0000259" key="19">
    <source>
        <dbReference type="PROSITE" id="PS50004"/>
    </source>
</evidence>
<evidence type="ECO:0000256" key="4">
    <source>
        <dbReference type="ARBA" id="ARBA00022553"/>
    </source>
</evidence>
<dbReference type="SMART" id="SM00149">
    <property type="entry name" value="PLCYc"/>
    <property type="match status" value="1"/>
</dbReference>
<dbReference type="EMBL" id="CASHTH010002633">
    <property type="protein sequence ID" value="CAI8032848.1"/>
    <property type="molecule type" value="Genomic_DNA"/>
</dbReference>
<dbReference type="PROSITE" id="PS50222">
    <property type="entry name" value="EF_HAND_2"/>
    <property type="match status" value="2"/>
</dbReference>
<evidence type="ECO:0000256" key="9">
    <source>
        <dbReference type="ARBA" id="ARBA00022999"/>
    </source>
</evidence>
<dbReference type="PROSITE" id="PS50001">
    <property type="entry name" value="SH2"/>
    <property type="match status" value="2"/>
</dbReference>
<evidence type="ECO:0000256" key="16">
    <source>
        <dbReference type="SAM" id="MobiDB-lite"/>
    </source>
</evidence>
<dbReference type="GO" id="GO:0048015">
    <property type="term" value="P:phosphatidylinositol-mediated signaling"/>
    <property type="evidence" value="ECO:0007669"/>
    <property type="project" value="TreeGrafter"/>
</dbReference>
<comment type="caution">
    <text evidence="22">The sequence shown here is derived from an EMBL/GenBank/DDBJ whole genome shotgun (WGS) entry which is preliminary data.</text>
</comment>
<dbReference type="InterPro" id="IPR036860">
    <property type="entry name" value="SH2_dom_sf"/>
</dbReference>
<dbReference type="CDD" id="cd09932">
    <property type="entry name" value="SH2_C-SH2_PLC_gamma_like"/>
    <property type="match status" value="1"/>
</dbReference>
<dbReference type="SMART" id="SM00054">
    <property type="entry name" value="EFh"/>
    <property type="match status" value="2"/>
</dbReference>
<evidence type="ECO:0000256" key="3">
    <source>
        <dbReference type="ARBA" id="ARBA00022443"/>
    </source>
</evidence>
<dbReference type="Gene3D" id="1.10.238.10">
    <property type="entry name" value="EF-hand"/>
    <property type="match status" value="2"/>
</dbReference>
<keyword evidence="9 13" id="KW-0727">SH2 domain</keyword>
<dbReference type="Gene3D" id="2.60.40.150">
    <property type="entry name" value="C2 domain"/>
    <property type="match status" value="1"/>
</dbReference>
<dbReference type="InterPro" id="IPR011993">
    <property type="entry name" value="PH-like_dom_sf"/>
</dbReference>
<evidence type="ECO:0000313" key="22">
    <source>
        <dbReference type="EMBL" id="CAI8032848.1"/>
    </source>
</evidence>
<dbReference type="SUPFAM" id="SSF55550">
    <property type="entry name" value="SH2 domain"/>
    <property type="match status" value="2"/>
</dbReference>
<dbReference type="InterPro" id="IPR001711">
    <property type="entry name" value="PLipase_C_Pinositol-sp_Y"/>
</dbReference>
<dbReference type="FunFam" id="3.30.505.10:FF:000011">
    <property type="entry name" value="1-phosphatidylinositol 4,5-bisphosphate phosphodiesterase gamma"/>
    <property type="match status" value="1"/>
</dbReference>
<dbReference type="Pfam" id="PF00018">
    <property type="entry name" value="SH3_1"/>
    <property type="match status" value="1"/>
</dbReference>
<evidence type="ECO:0000256" key="5">
    <source>
        <dbReference type="ARBA" id="ARBA00022737"/>
    </source>
</evidence>
<keyword evidence="7" id="KW-0106">Calcium</keyword>
<dbReference type="Pfam" id="PF23583">
    <property type="entry name" value="EF_HAND_2_PLCG"/>
    <property type="match status" value="1"/>
</dbReference>
<evidence type="ECO:0000256" key="11">
    <source>
        <dbReference type="ARBA" id="ARBA00023224"/>
    </source>
</evidence>
<dbReference type="SUPFAM" id="SSF49562">
    <property type="entry name" value="C2 domain (Calcium/lipid-binding domain, CaLB)"/>
    <property type="match status" value="1"/>
</dbReference>
<dbReference type="InterPro" id="IPR057061">
    <property type="entry name" value="PLCG_EF-hand_2"/>
</dbReference>
<dbReference type="Pfam" id="PF00388">
    <property type="entry name" value="PI-PLC-X"/>
    <property type="match status" value="1"/>
</dbReference>
<dbReference type="SMART" id="SM00252">
    <property type="entry name" value="SH2"/>
    <property type="match status" value="2"/>
</dbReference>
<keyword evidence="10 15" id="KW-0443">Lipid metabolism</keyword>
<evidence type="ECO:0000313" key="23">
    <source>
        <dbReference type="Proteomes" id="UP001174909"/>
    </source>
</evidence>
<dbReference type="GO" id="GO:0005509">
    <property type="term" value="F:calcium ion binding"/>
    <property type="evidence" value="ECO:0007669"/>
    <property type="project" value="InterPro"/>
</dbReference>
<dbReference type="GO" id="GO:0051209">
    <property type="term" value="P:release of sequestered calcium ion into cytosol"/>
    <property type="evidence" value="ECO:0007669"/>
    <property type="project" value="TreeGrafter"/>
</dbReference>
<feature type="region of interest" description="Disordered" evidence="16">
    <location>
        <begin position="137"/>
        <end position="157"/>
    </location>
</feature>
<evidence type="ECO:0000256" key="14">
    <source>
        <dbReference type="PROSITE-ProRule" id="PRU00192"/>
    </source>
</evidence>
<dbReference type="SUPFAM" id="SSF47473">
    <property type="entry name" value="EF-hand"/>
    <property type="match status" value="1"/>
</dbReference>
<evidence type="ECO:0000256" key="8">
    <source>
        <dbReference type="ARBA" id="ARBA00022963"/>
    </source>
</evidence>
<protein>
    <recommendedName>
        <fullName evidence="2 15">Phosphoinositide phospholipase C</fullName>
        <ecNumber evidence="2 15">3.1.4.11</ecNumber>
    </recommendedName>
</protein>
<dbReference type="CDD" id="cd10341">
    <property type="entry name" value="SH2_N-SH2_PLC_gamma_like"/>
    <property type="match status" value="1"/>
</dbReference>
<dbReference type="Proteomes" id="UP001174909">
    <property type="component" value="Unassembled WGS sequence"/>
</dbReference>
<dbReference type="PROSITE" id="PS50007">
    <property type="entry name" value="PIPLC_X_DOMAIN"/>
    <property type="match status" value="1"/>
</dbReference>
<dbReference type="GO" id="GO:0004435">
    <property type="term" value="F:phosphatidylinositol-4,5-bisphosphate phospholipase C activity"/>
    <property type="evidence" value="ECO:0007669"/>
    <property type="project" value="UniProtKB-EC"/>
</dbReference>
<dbReference type="InterPro" id="IPR035892">
    <property type="entry name" value="C2_domain_sf"/>
</dbReference>
<feature type="domain" description="EF-hand" evidence="21">
    <location>
        <begin position="236"/>
        <end position="271"/>
    </location>
</feature>
<comment type="cofactor">
    <cofactor evidence="1">
        <name>Ca(2+)</name>
        <dbReference type="ChEBI" id="CHEBI:29108"/>
    </cofactor>
</comment>
<feature type="domain" description="C2" evidence="19">
    <location>
        <begin position="1119"/>
        <end position="1241"/>
    </location>
</feature>
<dbReference type="InterPro" id="IPR035024">
    <property type="entry name" value="PLC-gamma_N-SH2"/>
</dbReference>
<evidence type="ECO:0000256" key="13">
    <source>
        <dbReference type="PROSITE-ProRule" id="PRU00191"/>
    </source>
</evidence>
<evidence type="ECO:0000256" key="15">
    <source>
        <dbReference type="RuleBase" id="RU361133"/>
    </source>
</evidence>
<dbReference type="CDD" id="cd00275">
    <property type="entry name" value="C2_PLC_like"/>
    <property type="match status" value="1"/>
</dbReference>
<keyword evidence="11" id="KW-0807">Transducer</keyword>
<reference evidence="22" key="1">
    <citation type="submission" date="2023-03" db="EMBL/GenBank/DDBJ databases">
        <authorList>
            <person name="Steffen K."/>
            <person name="Cardenas P."/>
        </authorList>
    </citation>
    <scope>NUCLEOTIDE SEQUENCE</scope>
</reference>
<dbReference type="FunFam" id="2.30.30.40:FF:000119">
    <property type="entry name" value="1-phosphatidylinositol 4,5-bisphosphate phosphodiesterase gamma"/>
    <property type="match status" value="1"/>
</dbReference>
<keyword evidence="8 15" id="KW-0442">Lipid degradation</keyword>
<dbReference type="InterPro" id="IPR036028">
    <property type="entry name" value="SH3-like_dom_sf"/>
</dbReference>
<dbReference type="Pfam" id="PF00387">
    <property type="entry name" value="PI-PLC-Y"/>
    <property type="match status" value="1"/>
</dbReference>
<keyword evidence="6 15" id="KW-0378">Hydrolase</keyword>
<dbReference type="GO" id="GO:0009395">
    <property type="term" value="P:phospholipid catabolic process"/>
    <property type="evidence" value="ECO:0007669"/>
    <property type="project" value="InterPro"/>
</dbReference>
<feature type="domain" description="SH3" evidence="18">
    <location>
        <begin position="835"/>
        <end position="895"/>
    </location>
</feature>
<evidence type="ECO:0000256" key="2">
    <source>
        <dbReference type="ARBA" id="ARBA00012368"/>
    </source>
</evidence>
<dbReference type="SMART" id="SM00148">
    <property type="entry name" value="PLCXc"/>
    <property type="match status" value="1"/>
</dbReference>
<dbReference type="PROSITE" id="PS00018">
    <property type="entry name" value="EF_HAND_1"/>
    <property type="match status" value="1"/>
</dbReference>
<comment type="catalytic activity">
    <reaction evidence="12">
        <text>a 1,2-diacyl-sn-glycero-3-phospho-(1D-myo-inositol-4,5-bisphosphate) + H2O = 1D-myo-inositol 1,4,5-trisphosphate + a 1,2-diacyl-sn-glycerol + H(+)</text>
        <dbReference type="Rhea" id="RHEA:33179"/>
        <dbReference type="ChEBI" id="CHEBI:15377"/>
        <dbReference type="ChEBI" id="CHEBI:15378"/>
        <dbReference type="ChEBI" id="CHEBI:17815"/>
        <dbReference type="ChEBI" id="CHEBI:58456"/>
        <dbReference type="ChEBI" id="CHEBI:203600"/>
        <dbReference type="EC" id="3.1.4.11"/>
    </reaction>
    <physiologicalReaction direction="left-to-right" evidence="12">
        <dbReference type="Rhea" id="RHEA:33180"/>
    </physiologicalReaction>
</comment>
<dbReference type="SUPFAM" id="SSF50044">
    <property type="entry name" value="SH3-domain"/>
    <property type="match status" value="1"/>
</dbReference>
<feature type="compositionally biased region" description="Basic and acidic residues" evidence="16">
    <location>
        <begin position="1334"/>
        <end position="1343"/>
    </location>
</feature>
<dbReference type="SUPFAM" id="SSF51695">
    <property type="entry name" value="PLC-like phosphodiesterases"/>
    <property type="match status" value="1"/>
</dbReference>
<dbReference type="InterPro" id="IPR002048">
    <property type="entry name" value="EF_hand_dom"/>
</dbReference>
<dbReference type="CDD" id="cd11825">
    <property type="entry name" value="SH3_PLCgamma"/>
    <property type="match status" value="1"/>
</dbReference>
<organism evidence="22 23">
    <name type="scientific">Geodia barretti</name>
    <name type="common">Barrett's horny sponge</name>
    <dbReference type="NCBI Taxonomy" id="519541"/>
    <lineage>
        <taxon>Eukaryota</taxon>
        <taxon>Metazoa</taxon>
        <taxon>Porifera</taxon>
        <taxon>Demospongiae</taxon>
        <taxon>Heteroscleromorpha</taxon>
        <taxon>Tetractinellida</taxon>
        <taxon>Astrophorina</taxon>
        <taxon>Geodiidae</taxon>
        <taxon>Geodia</taxon>
    </lineage>
</organism>
<dbReference type="Gene3D" id="2.30.30.40">
    <property type="entry name" value="SH3 Domains"/>
    <property type="match status" value="1"/>
</dbReference>
<dbReference type="Pfam" id="PF00168">
    <property type="entry name" value="C2"/>
    <property type="match status" value="1"/>
</dbReference>
<dbReference type="Pfam" id="PF13499">
    <property type="entry name" value="EF-hand_7"/>
    <property type="match status" value="1"/>
</dbReference>
<dbReference type="InterPro" id="IPR001452">
    <property type="entry name" value="SH3_domain"/>
</dbReference>